<gene>
    <name evidence="1" type="ORF">INT45_006418</name>
</gene>
<dbReference type="Proteomes" id="UP000646827">
    <property type="component" value="Unassembled WGS sequence"/>
</dbReference>
<accession>A0A8H7SEX0</accession>
<evidence type="ECO:0000313" key="2">
    <source>
        <dbReference type="Proteomes" id="UP000646827"/>
    </source>
</evidence>
<protein>
    <submittedName>
        <fullName evidence="1">Uncharacterized protein</fullName>
    </submittedName>
</protein>
<dbReference type="OrthoDB" id="2251053at2759"/>
<sequence length="196" mass="22250">MSVEEKVMEFALKCNYYHSRQPLILDRTDKNWGTCFTKAEKTSVGVYKYAKSIQIDDPLVEDVKAWFSTELQYISPLLFKTRQFDITDMPETDQQYVPLGFFSTIFLGSDIVARGTEISSETNANVINASRELSSIAAISNRKMGHRGDTIFKYGSQELGCCGVRVPRDQTKTVRDCSIKMPLALRDNVAFSNVRF</sequence>
<comment type="caution">
    <text evidence="1">The sequence shown here is derived from an EMBL/GenBank/DDBJ whole genome shotgun (WGS) entry which is preliminary data.</text>
</comment>
<dbReference type="AlphaFoldDB" id="A0A8H7SEX0"/>
<reference evidence="1 2" key="1">
    <citation type="submission" date="2020-12" db="EMBL/GenBank/DDBJ databases">
        <title>Metabolic potential, ecology and presence of endohyphal bacteria is reflected in genomic diversity of Mucoromycotina.</title>
        <authorList>
            <person name="Muszewska A."/>
            <person name="Okrasinska A."/>
            <person name="Steczkiewicz K."/>
            <person name="Drgas O."/>
            <person name="Orlowska M."/>
            <person name="Perlinska-Lenart U."/>
            <person name="Aleksandrzak-Piekarczyk T."/>
            <person name="Szatraj K."/>
            <person name="Zielenkiewicz U."/>
            <person name="Pilsyk S."/>
            <person name="Malc E."/>
            <person name="Mieczkowski P."/>
            <person name="Kruszewska J.S."/>
            <person name="Biernat P."/>
            <person name="Pawlowska J."/>
        </authorList>
    </citation>
    <scope>NUCLEOTIDE SEQUENCE [LARGE SCALE GENOMIC DNA]</scope>
    <source>
        <strain evidence="1 2">CBS 142.35</strain>
    </source>
</reference>
<keyword evidence="2" id="KW-1185">Reference proteome</keyword>
<evidence type="ECO:0000313" key="1">
    <source>
        <dbReference type="EMBL" id="KAG2227011.1"/>
    </source>
</evidence>
<organism evidence="1 2">
    <name type="scientific">Circinella minor</name>
    <dbReference type="NCBI Taxonomy" id="1195481"/>
    <lineage>
        <taxon>Eukaryota</taxon>
        <taxon>Fungi</taxon>
        <taxon>Fungi incertae sedis</taxon>
        <taxon>Mucoromycota</taxon>
        <taxon>Mucoromycotina</taxon>
        <taxon>Mucoromycetes</taxon>
        <taxon>Mucorales</taxon>
        <taxon>Lichtheimiaceae</taxon>
        <taxon>Circinella</taxon>
    </lineage>
</organism>
<name>A0A8H7SEX0_9FUNG</name>
<proteinExistence type="predicted"/>
<dbReference type="EMBL" id="JAEPRB010000011">
    <property type="protein sequence ID" value="KAG2227011.1"/>
    <property type="molecule type" value="Genomic_DNA"/>
</dbReference>